<keyword evidence="9" id="KW-1185">Reference proteome</keyword>
<dbReference type="EC" id="2.6.1.-" evidence="6"/>
<keyword evidence="5" id="KW-0663">Pyridoxal phosphate</keyword>
<reference evidence="9" key="1">
    <citation type="submission" date="2016-12" db="EMBL/GenBank/DDBJ databases">
        <title>Draft Genome Sequences od Carboxydothermus pertinax and islandicus, Hydrogenogenic Carboxydotrophic Bacteria.</title>
        <authorList>
            <person name="Fukuyama Y."/>
            <person name="Ohmae K."/>
            <person name="Yoneda Y."/>
            <person name="Yoshida T."/>
            <person name="Sako Y."/>
        </authorList>
    </citation>
    <scope>NUCLEOTIDE SEQUENCE [LARGE SCALE GENOMIC DNA]</scope>
    <source>
        <strain evidence="9">SET</strain>
    </source>
</reference>
<evidence type="ECO:0000313" key="9">
    <source>
        <dbReference type="Proteomes" id="UP000187338"/>
    </source>
</evidence>
<gene>
    <name evidence="8" type="ORF">ciss_09660</name>
</gene>
<feature type="domain" description="Aminotransferase class I/classII large" evidence="7">
    <location>
        <begin position="51"/>
        <end position="406"/>
    </location>
</feature>
<dbReference type="EMBL" id="BDJL01000030">
    <property type="protein sequence ID" value="GAV25033.1"/>
    <property type="molecule type" value="Genomic_DNA"/>
</dbReference>
<keyword evidence="3 6" id="KW-0032">Aminotransferase</keyword>
<dbReference type="InterPro" id="IPR015424">
    <property type="entry name" value="PyrdxlP-dep_Trfase"/>
</dbReference>
<evidence type="ECO:0000256" key="2">
    <source>
        <dbReference type="ARBA" id="ARBA00007441"/>
    </source>
</evidence>
<dbReference type="InterPro" id="IPR050596">
    <property type="entry name" value="AspAT/PAT-like"/>
</dbReference>
<sequence length="414" mass="46636">MRPSLDFEGLDFFHEIDLGGRNVFSERALQIGESPTLAIDKKAKELINQGKKVINFGVGEPDFDTPEYIKEAAINALRLGKTKYTPVGGIPELRKKIAEYLTQRTGVNYEDQEVVVTCGAKHGLYNIFQVILNPGDEVIIPVPYWVSYVEQVKLAGGVPILVPTEENFKLAPDKLINYLNKRTKAIIINSPSNPTGVVYSFDELKSLGRLLKDREILIIADEIYERIYFSEKPISFVAANPELKEKTFIVNGFSKSHSMTGWRLGYVAASRQYAAKLIDLQSHQTSNPTSFAQWGALAALTIEDNSVEKMVQEFKKRRDFVVSRLQELKLKVIEPAGAFYVFPRIDTCFGKKHSGKIINTSTDFAEIMLEYYLVAMVPGIAFGDDRFIRLSYALSLADLKEGLNRLETFLKNLE</sequence>
<evidence type="ECO:0000256" key="1">
    <source>
        <dbReference type="ARBA" id="ARBA00001933"/>
    </source>
</evidence>
<evidence type="ECO:0000256" key="4">
    <source>
        <dbReference type="ARBA" id="ARBA00022679"/>
    </source>
</evidence>
<dbReference type="PANTHER" id="PTHR46383">
    <property type="entry name" value="ASPARTATE AMINOTRANSFERASE"/>
    <property type="match status" value="1"/>
</dbReference>
<dbReference type="GO" id="GO:0030170">
    <property type="term" value="F:pyridoxal phosphate binding"/>
    <property type="evidence" value="ECO:0007669"/>
    <property type="project" value="InterPro"/>
</dbReference>
<dbReference type="Proteomes" id="UP000187338">
    <property type="component" value="Unassembled WGS sequence"/>
</dbReference>
<evidence type="ECO:0000256" key="5">
    <source>
        <dbReference type="ARBA" id="ARBA00022898"/>
    </source>
</evidence>
<comment type="cofactor">
    <cofactor evidence="1 6">
        <name>pyridoxal 5'-phosphate</name>
        <dbReference type="ChEBI" id="CHEBI:597326"/>
    </cofactor>
</comment>
<keyword evidence="4 6" id="KW-0808">Transferase</keyword>
<dbReference type="Gene3D" id="3.90.1150.10">
    <property type="entry name" value="Aspartate Aminotransferase, domain 1"/>
    <property type="match status" value="1"/>
</dbReference>
<evidence type="ECO:0000256" key="6">
    <source>
        <dbReference type="RuleBase" id="RU000481"/>
    </source>
</evidence>
<evidence type="ECO:0000313" key="8">
    <source>
        <dbReference type="EMBL" id="GAV25033.1"/>
    </source>
</evidence>
<proteinExistence type="inferred from homology"/>
<name>A0A1L8D1L4_9THEO</name>
<organism evidence="8 9">
    <name type="scientific">Carboxydothermus islandicus</name>
    <dbReference type="NCBI Taxonomy" id="661089"/>
    <lineage>
        <taxon>Bacteria</taxon>
        <taxon>Bacillati</taxon>
        <taxon>Bacillota</taxon>
        <taxon>Clostridia</taxon>
        <taxon>Thermoanaerobacterales</taxon>
        <taxon>Thermoanaerobacteraceae</taxon>
        <taxon>Carboxydothermus</taxon>
    </lineage>
</organism>
<comment type="similarity">
    <text evidence="2 6">Belongs to the class-I pyridoxal-phosphate-dependent aminotransferase family.</text>
</comment>
<dbReference type="InterPro" id="IPR015421">
    <property type="entry name" value="PyrdxlP-dep_Trfase_major"/>
</dbReference>
<comment type="caution">
    <text evidence="8">The sequence shown here is derived from an EMBL/GenBank/DDBJ whole genome shotgun (WGS) entry which is preliminary data.</text>
</comment>
<dbReference type="STRING" id="661089.ciss_09660"/>
<dbReference type="Gene3D" id="3.40.640.10">
    <property type="entry name" value="Type I PLP-dependent aspartate aminotransferase-like (Major domain)"/>
    <property type="match status" value="1"/>
</dbReference>
<dbReference type="FunFam" id="3.40.640.10:FF:000033">
    <property type="entry name" value="Aspartate aminotransferase"/>
    <property type="match status" value="1"/>
</dbReference>
<dbReference type="SUPFAM" id="SSF53383">
    <property type="entry name" value="PLP-dependent transferases"/>
    <property type="match status" value="1"/>
</dbReference>
<dbReference type="PANTHER" id="PTHR46383:SF1">
    <property type="entry name" value="ASPARTATE AMINOTRANSFERASE"/>
    <property type="match status" value="1"/>
</dbReference>
<dbReference type="InterPro" id="IPR004838">
    <property type="entry name" value="NHTrfase_class1_PyrdxlP-BS"/>
</dbReference>
<accession>A0A1L8D1L4</accession>
<dbReference type="InterPro" id="IPR015422">
    <property type="entry name" value="PyrdxlP-dep_Trfase_small"/>
</dbReference>
<dbReference type="Pfam" id="PF00155">
    <property type="entry name" value="Aminotran_1_2"/>
    <property type="match status" value="1"/>
</dbReference>
<dbReference type="InterPro" id="IPR004839">
    <property type="entry name" value="Aminotransferase_I/II_large"/>
</dbReference>
<evidence type="ECO:0000259" key="7">
    <source>
        <dbReference type="Pfam" id="PF00155"/>
    </source>
</evidence>
<dbReference type="GO" id="GO:0008483">
    <property type="term" value="F:transaminase activity"/>
    <property type="evidence" value="ECO:0007669"/>
    <property type="project" value="UniProtKB-KW"/>
</dbReference>
<dbReference type="CDD" id="cd00609">
    <property type="entry name" value="AAT_like"/>
    <property type="match status" value="1"/>
</dbReference>
<dbReference type="GO" id="GO:0006520">
    <property type="term" value="P:amino acid metabolic process"/>
    <property type="evidence" value="ECO:0007669"/>
    <property type="project" value="InterPro"/>
</dbReference>
<dbReference type="AlphaFoldDB" id="A0A1L8D1L4"/>
<protein>
    <recommendedName>
        <fullName evidence="6">Aminotransferase</fullName>
        <ecNumber evidence="6">2.6.1.-</ecNumber>
    </recommendedName>
</protein>
<dbReference type="PROSITE" id="PS00105">
    <property type="entry name" value="AA_TRANSFER_CLASS_1"/>
    <property type="match status" value="1"/>
</dbReference>
<evidence type="ECO:0000256" key="3">
    <source>
        <dbReference type="ARBA" id="ARBA00022576"/>
    </source>
</evidence>